<protein>
    <submittedName>
        <fullName evidence="2">Uncharacterized protein</fullName>
    </submittedName>
</protein>
<keyword evidence="3" id="KW-1185">Reference proteome</keyword>
<feature type="region of interest" description="Disordered" evidence="1">
    <location>
        <begin position="341"/>
        <end position="395"/>
    </location>
</feature>
<feature type="compositionally biased region" description="Polar residues" evidence="1">
    <location>
        <begin position="65"/>
        <end position="83"/>
    </location>
</feature>
<sequence>QLLLQQRSQKLLAARQQQQHNRIAQAHQLRLQQQQLRLQVQQASQQQQPAQLSPNSLASIEDLLNASNPPNVSIQQRNEAPQTSPGFSSPISGSPGGNNQISPNPSRPIYSPHDQGTNFNPGVGIGAARSSPLGTLGSFQQGTIRVSQVGSLNSPLSTSLRQVQQQSQNQLQFSSALTSPRGVTNQTRPVTPRSLSATSPSPLTPLTPQARQSPFSVGGDNSSPTSGYLPSHQPARGQRIGGAQVLQGVAISSQASSIPKQDYVRQELRAAVGSRSQTSQPVQSPSQSILSATLASPRGTTHQIMGQQVRVQPRTGPPPLMTSHTLTQSELEALGITLELPQTNSDNTGSATLSWESFENYNPEDMISLPGPPPQSNSGQKNSLLEQLLNETKEL</sequence>
<dbReference type="Proteomes" id="UP001187531">
    <property type="component" value="Unassembled WGS sequence"/>
</dbReference>
<evidence type="ECO:0000313" key="3">
    <source>
        <dbReference type="Proteomes" id="UP001187531"/>
    </source>
</evidence>
<feature type="region of interest" description="Disordered" evidence="1">
    <location>
        <begin position="65"/>
        <end position="126"/>
    </location>
</feature>
<organism evidence="2 3">
    <name type="scientific">Artemia franciscana</name>
    <name type="common">Brine shrimp</name>
    <name type="synonym">Artemia sanfranciscana</name>
    <dbReference type="NCBI Taxonomy" id="6661"/>
    <lineage>
        <taxon>Eukaryota</taxon>
        <taxon>Metazoa</taxon>
        <taxon>Ecdysozoa</taxon>
        <taxon>Arthropoda</taxon>
        <taxon>Crustacea</taxon>
        <taxon>Branchiopoda</taxon>
        <taxon>Anostraca</taxon>
        <taxon>Artemiidae</taxon>
        <taxon>Artemia</taxon>
    </lineage>
</organism>
<accession>A0AA88HF14</accession>
<reference evidence="2" key="1">
    <citation type="submission" date="2023-07" db="EMBL/GenBank/DDBJ databases">
        <title>Chromosome-level genome assembly of Artemia franciscana.</title>
        <authorList>
            <person name="Jo E."/>
        </authorList>
    </citation>
    <scope>NUCLEOTIDE SEQUENCE</scope>
    <source>
        <tissue evidence="2">Whole body</tissue>
    </source>
</reference>
<dbReference type="EMBL" id="JAVRJZ010000021">
    <property type="protein sequence ID" value="KAK2704356.1"/>
    <property type="molecule type" value="Genomic_DNA"/>
</dbReference>
<evidence type="ECO:0000256" key="1">
    <source>
        <dbReference type="SAM" id="MobiDB-lite"/>
    </source>
</evidence>
<dbReference type="AlphaFoldDB" id="A0AA88HF14"/>
<feature type="compositionally biased region" description="Polar residues" evidence="1">
    <location>
        <begin position="376"/>
        <end position="385"/>
    </location>
</feature>
<proteinExistence type="predicted"/>
<evidence type="ECO:0000313" key="2">
    <source>
        <dbReference type="EMBL" id="KAK2704356.1"/>
    </source>
</evidence>
<feature type="compositionally biased region" description="Low complexity" evidence="1">
    <location>
        <begin position="84"/>
        <end position="93"/>
    </location>
</feature>
<gene>
    <name evidence="2" type="ORF">QYM36_016670</name>
</gene>
<feature type="compositionally biased region" description="Low complexity" evidence="1">
    <location>
        <begin position="191"/>
        <end position="208"/>
    </location>
</feature>
<feature type="compositionally biased region" description="Polar residues" evidence="1">
    <location>
        <begin position="341"/>
        <end position="360"/>
    </location>
</feature>
<feature type="region of interest" description="Disordered" evidence="1">
    <location>
        <begin position="171"/>
        <end position="236"/>
    </location>
</feature>
<comment type="caution">
    <text evidence="2">The sequence shown here is derived from an EMBL/GenBank/DDBJ whole genome shotgun (WGS) entry which is preliminary data.</text>
</comment>
<name>A0AA88HF14_ARTSF</name>
<feature type="compositionally biased region" description="Polar residues" evidence="1">
    <location>
        <begin position="209"/>
        <end position="228"/>
    </location>
</feature>
<feature type="non-terminal residue" evidence="2">
    <location>
        <position position="395"/>
    </location>
</feature>